<dbReference type="EMBL" id="CP002064">
    <property type="protein sequence ID" value="ADJ17143.1"/>
    <property type="molecule type" value="Genomic_DNA"/>
</dbReference>
<name>D8JCN6_HALJB</name>
<evidence type="ECO:0000313" key="5">
    <source>
        <dbReference type="Proteomes" id="UP000000390"/>
    </source>
</evidence>
<dbReference type="PIRSF" id="PIRSF006241">
    <property type="entry name" value="HyI"/>
    <property type="match status" value="1"/>
</dbReference>
<organism evidence="3 5">
    <name type="scientific">Halalkalicoccus jeotgali (strain DSM 18796 / CECT 7217 / JCM 14584 / KCTC 4019 / B3)</name>
    <dbReference type="NCBI Taxonomy" id="795797"/>
    <lineage>
        <taxon>Archaea</taxon>
        <taxon>Methanobacteriati</taxon>
        <taxon>Methanobacteriota</taxon>
        <taxon>Stenosarchaea group</taxon>
        <taxon>Halobacteria</taxon>
        <taxon>Halobacteriales</taxon>
        <taxon>Halococcaceae</taxon>
        <taxon>Halalkalicoccus</taxon>
    </lineage>
</organism>
<dbReference type="Gene3D" id="3.20.20.150">
    <property type="entry name" value="Divalent-metal-dependent TIM barrel enzymes"/>
    <property type="match status" value="1"/>
</dbReference>
<dbReference type="InterPro" id="IPR036237">
    <property type="entry name" value="Xyl_isomerase-like_sf"/>
</dbReference>
<dbReference type="KEGG" id="hje:HacjB3_19028"/>
<keyword evidence="1 3" id="KW-0413">Isomerase</keyword>
<dbReference type="SUPFAM" id="SSF51658">
    <property type="entry name" value="Xylose isomerase-like"/>
    <property type="match status" value="1"/>
</dbReference>
<reference evidence="3 5" key="1">
    <citation type="journal article" date="2010" name="J. Bacteriol.">
        <title>Complete genome sequence of Halalkalicoccus jeotgali B3(T), an extremely halophilic archaeon.</title>
        <authorList>
            <person name="Roh S.W."/>
            <person name="Nam Y.D."/>
            <person name="Nam S.H."/>
            <person name="Choi S.H."/>
            <person name="Park H.S."/>
            <person name="Bae J.W."/>
        </authorList>
    </citation>
    <scope>NUCLEOTIDE SEQUENCE [LARGE SCALE GENOMIC DNA]</scope>
    <source>
        <strain evidence="3">B3</strain>
        <strain evidence="5">DSM 18796 / CECT 7217 / JCM 14584 / KCTC 4019 / B3</strain>
        <plasmid evidence="5">2</plasmid>
    </source>
</reference>
<evidence type="ECO:0000313" key="6">
    <source>
        <dbReference type="Proteomes" id="UP000011645"/>
    </source>
</evidence>
<feature type="domain" description="Xylose isomerase-like TIM barrel" evidence="2">
    <location>
        <begin position="11"/>
        <end position="248"/>
    </location>
</feature>
<dbReference type="GO" id="GO:0016853">
    <property type="term" value="F:isomerase activity"/>
    <property type="evidence" value="ECO:0007669"/>
    <property type="project" value="UniProtKB-KW"/>
</dbReference>
<dbReference type="InterPro" id="IPR026040">
    <property type="entry name" value="HyI-like"/>
</dbReference>
<geneLocation type="plasmid" evidence="3 5">
    <name>2</name>
</geneLocation>
<dbReference type="AlphaFoldDB" id="D8JCN6"/>
<reference evidence="4 6" key="2">
    <citation type="journal article" date="2014" name="PLoS Genet.">
        <title>Phylogenetically driven sequencing of extremely halophilic archaea reveals strategies for static and dynamic osmo-response.</title>
        <authorList>
            <person name="Becker E.A."/>
            <person name="Seitzer P.M."/>
            <person name="Tritt A."/>
            <person name="Larsen D."/>
            <person name="Krusor M."/>
            <person name="Yao A.I."/>
            <person name="Wu D."/>
            <person name="Madern D."/>
            <person name="Eisen J.A."/>
            <person name="Darling A.E."/>
            <person name="Facciotti M.T."/>
        </authorList>
    </citation>
    <scope>NUCLEOTIDE SEQUENCE [LARGE SCALE GENOMIC DNA]</scope>
    <source>
        <strain evidence="4">B3</strain>
        <strain evidence="6">DSM 18796 / CECT 7217 / JCM 14584 / KCTC 4019 / B3</strain>
    </source>
</reference>
<keyword evidence="3" id="KW-0614">Plasmid</keyword>
<dbReference type="HOGENOM" id="CLU_050006_1_2_2"/>
<keyword evidence="4" id="KW-0670">Pyruvate</keyword>
<dbReference type="Proteomes" id="UP000000390">
    <property type="component" value="Plasmid 2"/>
</dbReference>
<evidence type="ECO:0000256" key="1">
    <source>
        <dbReference type="ARBA" id="ARBA00023235"/>
    </source>
</evidence>
<dbReference type="OrthoDB" id="372143at2157"/>
<dbReference type="eggNOG" id="arCOG01900">
    <property type="taxonomic scope" value="Archaea"/>
</dbReference>
<dbReference type="InterPro" id="IPR050417">
    <property type="entry name" value="Sugar_Epim/Isomerase"/>
</dbReference>
<gene>
    <name evidence="3" type="ordered locus">HacjB3_19028</name>
    <name evidence="4" type="ORF">C497_00395</name>
</gene>
<proteinExistence type="predicted"/>
<dbReference type="Pfam" id="PF01261">
    <property type="entry name" value="AP_endonuc_2"/>
    <property type="match status" value="1"/>
</dbReference>
<keyword evidence="6" id="KW-1185">Reference proteome</keyword>
<accession>D8JCN6</accession>
<dbReference type="PANTHER" id="PTHR43489">
    <property type="entry name" value="ISOMERASE"/>
    <property type="match status" value="1"/>
</dbReference>
<protein>
    <submittedName>
        <fullName evidence="3">Hydroxypyruvate isomerase</fullName>
    </submittedName>
</protein>
<dbReference type="EMBL" id="AOHV01000002">
    <property type="protein sequence ID" value="ELY41702.1"/>
    <property type="molecule type" value="Genomic_DNA"/>
</dbReference>
<evidence type="ECO:0000313" key="4">
    <source>
        <dbReference type="EMBL" id="ELY41702.1"/>
    </source>
</evidence>
<dbReference type="InterPro" id="IPR013022">
    <property type="entry name" value="Xyl_isomerase-like_TIM-brl"/>
</dbReference>
<dbReference type="PATRIC" id="fig|795797.18.peg.3679"/>
<sequence length="249" mass="27570">MYEDEPFDEGVRHAAEAGVDAIEFFEWDRDELDQLKDIAQTHQVDIAGILLKNGMPSEEPAMTDPDQVDAAIEDLRDTIAAAAKLDCESIIVTVGPEQEAYSREVQHRAIVDVLRSIADEAERKDVTLGVEPLNASVDHPGYYLTSSREAYDIVEAVDSSSVSILFDVYHMQIAEGNVIDSISEYADRIDHYHVADVPGRHEPGTGELNYENVVRAIADTGFDGYIGCEFWPTDDPDATLEAAVELLRQ</sequence>
<evidence type="ECO:0000259" key="2">
    <source>
        <dbReference type="Pfam" id="PF01261"/>
    </source>
</evidence>
<evidence type="ECO:0000313" key="3">
    <source>
        <dbReference type="EMBL" id="ADJ17143.1"/>
    </source>
</evidence>
<dbReference type="Proteomes" id="UP000011645">
    <property type="component" value="Unassembled WGS sequence"/>
</dbReference>